<sequence length="180" mass="18923">MRFAIGTTMILVAATPAMAANWPAPTPGPITGTSGYVQIPDVAVPRDPRHVYKALFDVTKGPADKAKPLGRLVGIAGQYNGLALGKVPVANMQFAAIFHGPSVDAILTDEAYRAKHGVANPNLPLIAQLVKMGLKIYVCGQFMAATDLPRSALIKDAQVAEGATLVMIRMVNDGYALIGD</sequence>
<accession>A0ABS6BJM2</accession>
<proteinExistence type="predicted"/>
<feature type="signal peptide" evidence="1">
    <location>
        <begin position="1"/>
        <end position="19"/>
    </location>
</feature>
<evidence type="ECO:0000313" key="2">
    <source>
        <dbReference type="EMBL" id="MBU3078508.1"/>
    </source>
</evidence>
<dbReference type="RefSeq" id="WP_216324838.1">
    <property type="nucleotide sequence ID" value="NZ_JAHKRT010000005.1"/>
</dbReference>
<dbReference type="InterPro" id="IPR003787">
    <property type="entry name" value="Sulphur_relay_DsrE/F-like"/>
</dbReference>
<dbReference type="EMBL" id="JAHKRT010000005">
    <property type="protein sequence ID" value="MBU3078508.1"/>
    <property type="molecule type" value="Genomic_DNA"/>
</dbReference>
<evidence type="ECO:0000313" key="3">
    <source>
        <dbReference type="Proteomes" id="UP000776276"/>
    </source>
</evidence>
<gene>
    <name evidence="2" type="ORF">KOF26_11565</name>
</gene>
<protein>
    <submittedName>
        <fullName evidence="2">DsrE family protein</fullName>
    </submittedName>
</protein>
<evidence type="ECO:0000256" key="1">
    <source>
        <dbReference type="SAM" id="SignalP"/>
    </source>
</evidence>
<comment type="caution">
    <text evidence="2">The sequence shown here is derived from an EMBL/GenBank/DDBJ whole genome shotgun (WGS) entry which is preliminary data.</text>
</comment>
<feature type="chain" id="PRO_5045171343" evidence="1">
    <location>
        <begin position="20"/>
        <end position="180"/>
    </location>
</feature>
<reference evidence="2 3" key="1">
    <citation type="submission" date="2021-06" db="EMBL/GenBank/DDBJ databases">
        <title>Sphingomonas sp. XMGL2, whole genome shotgun sequencing project.</title>
        <authorList>
            <person name="Zhao G."/>
            <person name="Shen L."/>
        </authorList>
    </citation>
    <scope>NUCLEOTIDE SEQUENCE [LARGE SCALE GENOMIC DNA]</scope>
    <source>
        <strain evidence="2 3">XMGL2</strain>
    </source>
</reference>
<keyword evidence="3" id="KW-1185">Reference proteome</keyword>
<keyword evidence="1" id="KW-0732">Signal</keyword>
<dbReference type="Pfam" id="PF02635">
    <property type="entry name" value="DsrE"/>
    <property type="match status" value="1"/>
</dbReference>
<organism evidence="2 3">
    <name type="scientific">Sphingomonas quercus</name>
    <dbReference type="NCBI Taxonomy" id="2842451"/>
    <lineage>
        <taxon>Bacteria</taxon>
        <taxon>Pseudomonadati</taxon>
        <taxon>Pseudomonadota</taxon>
        <taxon>Alphaproteobacteria</taxon>
        <taxon>Sphingomonadales</taxon>
        <taxon>Sphingomonadaceae</taxon>
        <taxon>Sphingomonas</taxon>
    </lineage>
</organism>
<dbReference type="Proteomes" id="UP000776276">
    <property type="component" value="Unassembled WGS sequence"/>
</dbReference>
<name>A0ABS6BJM2_9SPHN</name>